<evidence type="ECO:0000256" key="7">
    <source>
        <dbReference type="ARBA" id="ARBA00053401"/>
    </source>
</evidence>
<dbReference type="FunCoup" id="B4D416">
    <property type="interactions" value="505"/>
</dbReference>
<evidence type="ECO:0000256" key="2">
    <source>
        <dbReference type="ARBA" id="ARBA00009054"/>
    </source>
</evidence>
<name>B4D416_9BACT</name>
<dbReference type="EMBL" id="ABVL01000010">
    <property type="protein sequence ID" value="EDY18996.1"/>
    <property type="molecule type" value="Genomic_DNA"/>
</dbReference>
<dbReference type="SUPFAM" id="SSF58014">
    <property type="entry name" value="Coiled-coil domain of nucleotide exchange factor GrpE"/>
    <property type="match status" value="1"/>
</dbReference>
<keyword evidence="6 10" id="KW-0143">Chaperone</keyword>
<keyword evidence="5 10" id="KW-0346">Stress response</keyword>
<evidence type="ECO:0000256" key="10">
    <source>
        <dbReference type="HAMAP-Rule" id="MF_01151"/>
    </source>
</evidence>
<dbReference type="Pfam" id="PF01025">
    <property type="entry name" value="GrpE"/>
    <property type="match status" value="1"/>
</dbReference>
<evidence type="ECO:0000256" key="4">
    <source>
        <dbReference type="ARBA" id="ARBA00022490"/>
    </source>
</evidence>
<evidence type="ECO:0000256" key="5">
    <source>
        <dbReference type="ARBA" id="ARBA00023016"/>
    </source>
</evidence>
<feature type="region of interest" description="Disordered" evidence="13">
    <location>
        <begin position="1"/>
        <end position="23"/>
    </location>
</feature>
<dbReference type="Proteomes" id="UP000005824">
    <property type="component" value="Unassembled WGS sequence"/>
</dbReference>
<dbReference type="PRINTS" id="PR00773">
    <property type="entry name" value="GRPEPROTEIN"/>
</dbReference>
<proteinExistence type="inferred from homology"/>
<dbReference type="InterPro" id="IPR009012">
    <property type="entry name" value="GrpE_head"/>
</dbReference>
<dbReference type="GO" id="GO:0051087">
    <property type="term" value="F:protein-folding chaperone binding"/>
    <property type="evidence" value="ECO:0007669"/>
    <property type="project" value="InterPro"/>
</dbReference>
<dbReference type="NCBIfam" id="NF010738">
    <property type="entry name" value="PRK14140.1"/>
    <property type="match status" value="1"/>
</dbReference>
<organism evidence="14 15">
    <name type="scientific">Chthoniobacter flavus Ellin428</name>
    <dbReference type="NCBI Taxonomy" id="497964"/>
    <lineage>
        <taxon>Bacteria</taxon>
        <taxon>Pseudomonadati</taxon>
        <taxon>Verrucomicrobiota</taxon>
        <taxon>Spartobacteria</taxon>
        <taxon>Chthoniobacterales</taxon>
        <taxon>Chthoniobacteraceae</taxon>
        <taxon>Chthoniobacter</taxon>
    </lineage>
</organism>
<comment type="caution">
    <text evidence="14">The sequence shown here is derived from an EMBL/GenBank/DDBJ whole genome shotgun (WGS) entry which is preliminary data.</text>
</comment>
<dbReference type="STRING" id="497964.CfE428DRAFT_3654"/>
<evidence type="ECO:0000256" key="12">
    <source>
        <dbReference type="RuleBase" id="RU004478"/>
    </source>
</evidence>
<sequence>MSNDTTDAAESAEAKAAEQTEESLLTQLQGDIERFRDHALRTQADFDNFRKRAAREKDDAIKYANASFLDRLIPILDNFELGLNAARGSAADSPILAGMDMVSKQLFDFLASCGVEAVNAEGQPFDPNLHEAVAQEESATVADGVVIRQLRKGYKLRDRLLRPSTVVVSKGAPAK</sequence>
<dbReference type="RefSeq" id="WP_006980979.1">
    <property type="nucleotide sequence ID" value="NZ_ABVL01000010.1"/>
</dbReference>
<dbReference type="InterPro" id="IPR013805">
    <property type="entry name" value="GrpE_CC"/>
</dbReference>
<dbReference type="GO" id="GO:0006457">
    <property type="term" value="P:protein folding"/>
    <property type="evidence" value="ECO:0007669"/>
    <property type="project" value="InterPro"/>
</dbReference>
<dbReference type="GO" id="GO:0005737">
    <property type="term" value="C:cytoplasm"/>
    <property type="evidence" value="ECO:0007669"/>
    <property type="project" value="UniProtKB-SubCell"/>
</dbReference>
<dbReference type="AlphaFoldDB" id="B4D416"/>
<dbReference type="eggNOG" id="COG0576">
    <property type="taxonomic scope" value="Bacteria"/>
</dbReference>
<evidence type="ECO:0000256" key="8">
    <source>
        <dbReference type="ARBA" id="ARBA00072274"/>
    </source>
</evidence>
<dbReference type="HAMAP" id="MF_01151">
    <property type="entry name" value="GrpE"/>
    <property type="match status" value="1"/>
</dbReference>
<dbReference type="InterPro" id="IPR000740">
    <property type="entry name" value="GrpE"/>
</dbReference>
<evidence type="ECO:0000256" key="6">
    <source>
        <dbReference type="ARBA" id="ARBA00023186"/>
    </source>
</evidence>
<dbReference type="PANTHER" id="PTHR21237:SF23">
    <property type="entry name" value="GRPE PROTEIN HOMOLOG, MITOCHONDRIAL"/>
    <property type="match status" value="1"/>
</dbReference>
<evidence type="ECO:0000313" key="15">
    <source>
        <dbReference type="Proteomes" id="UP000005824"/>
    </source>
</evidence>
<dbReference type="SUPFAM" id="SSF51064">
    <property type="entry name" value="Head domain of nucleotide exchange factor GrpE"/>
    <property type="match status" value="1"/>
</dbReference>
<dbReference type="PANTHER" id="PTHR21237">
    <property type="entry name" value="GRPE PROTEIN"/>
    <property type="match status" value="1"/>
</dbReference>
<accession>B4D416</accession>
<dbReference type="InParanoid" id="B4D416"/>
<evidence type="ECO:0000256" key="13">
    <source>
        <dbReference type="SAM" id="MobiDB-lite"/>
    </source>
</evidence>
<keyword evidence="4 10" id="KW-0963">Cytoplasm</keyword>
<reference evidence="14 15" key="1">
    <citation type="journal article" date="2011" name="J. Bacteriol.">
        <title>Genome sequence of Chthoniobacter flavus Ellin428, an aerobic heterotrophic soil bacterium.</title>
        <authorList>
            <person name="Kant R."/>
            <person name="van Passel M.W."/>
            <person name="Palva A."/>
            <person name="Lucas S."/>
            <person name="Lapidus A."/>
            <person name="Glavina Del Rio T."/>
            <person name="Dalin E."/>
            <person name="Tice H."/>
            <person name="Bruce D."/>
            <person name="Goodwin L."/>
            <person name="Pitluck S."/>
            <person name="Larimer F.W."/>
            <person name="Land M.L."/>
            <person name="Hauser L."/>
            <person name="Sangwan P."/>
            <person name="de Vos W.M."/>
            <person name="Janssen P.H."/>
            <person name="Smidt H."/>
        </authorList>
    </citation>
    <scope>NUCLEOTIDE SEQUENCE [LARGE SCALE GENOMIC DNA]</scope>
    <source>
        <strain evidence="14 15">Ellin428</strain>
    </source>
</reference>
<dbReference type="FunFam" id="2.30.22.10:FF:000001">
    <property type="entry name" value="Protein GrpE"/>
    <property type="match status" value="1"/>
</dbReference>
<evidence type="ECO:0000256" key="9">
    <source>
        <dbReference type="ARBA" id="ARBA00076414"/>
    </source>
</evidence>
<comment type="subcellular location">
    <subcellularLocation>
        <location evidence="1 10">Cytoplasm</location>
    </subcellularLocation>
</comment>
<dbReference type="GO" id="GO:0000774">
    <property type="term" value="F:adenyl-nucleotide exchange factor activity"/>
    <property type="evidence" value="ECO:0007669"/>
    <property type="project" value="InterPro"/>
</dbReference>
<dbReference type="CDD" id="cd00446">
    <property type="entry name" value="GrpE"/>
    <property type="match status" value="1"/>
</dbReference>
<protein>
    <recommendedName>
        <fullName evidence="8 10">Protein GrpE</fullName>
    </recommendedName>
    <alternativeName>
        <fullName evidence="9 10">HSP-70 cofactor</fullName>
    </alternativeName>
</protein>
<evidence type="ECO:0000313" key="14">
    <source>
        <dbReference type="EMBL" id="EDY18996.1"/>
    </source>
</evidence>
<comment type="similarity">
    <text evidence="2 10 12">Belongs to the GrpE family.</text>
</comment>
<evidence type="ECO:0000256" key="3">
    <source>
        <dbReference type="ARBA" id="ARBA00011738"/>
    </source>
</evidence>
<dbReference type="PROSITE" id="PS01071">
    <property type="entry name" value="GRPE"/>
    <property type="match status" value="1"/>
</dbReference>
<comment type="function">
    <text evidence="7 10 11">Participates actively in the response to hyperosmotic and heat shock by preventing the aggregation of stress-denatured proteins, in association with DnaK and GrpE. It is the nucleotide exchange factor for DnaK and may function as a thermosensor. Unfolded proteins bind initially to DnaJ; upon interaction with the DnaJ-bound protein, DnaK hydrolyzes its bound ATP, resulting in the formation of a stable complex. GrpE releases ADP from DnaK; ATP binding to DnaK triggers the release of the substrate protein, thus completing the reaction cycle. Several rounds of ATP-dependent interactions between DnaJ, DnaK and GrpE are required for fully efficient folding.</text>
</comment>
<gene>
    <name evidence="10" type="primary">grpE</name>
    <name evidence="14" type="ORF">CfE428DRAFT_3654</name>
</gene>
<evidence type="ECO:0000256" key="11">
    <source>
        <dbReference type="RuleBase" id="RU000639"/>
    </source>
</evidence>
<comment type="subunit">
    <text evidence="3 10">Homodimer.</text>
</comment>
<dbReference type="GO" id="GO:0042803">
    <property type="term" value="F:protein homodimerization activity"/>
    <property type="evidence" value="ECO:0007669"/>
    <property type="project" value="InterPro"/>
</dbReference>
<keyword evidence="15" id="KW-1185">Reference proteome</keyword>
<dbReference type="Gene3D" id="3.90.20.20">
    <property type="match status" value="1"/>
</dbReference>
<dbReference type="Gene3D" id="2.30.22.10">
    <property type="entry name" value="Head domain of nucleotide exchange factor GrpE"/>
    <property type="match status" value="1"/>
</dbReference>
<evidence type="ECO:0000256" key="1">
    <source>
        <dbReference type="ARBA" id="ARBA00004496"/>
    </source>
</evidence>
<dbReference type="GO" id="GO:0051082">
    <property type="term" value="F:unfolded protein binding"/>
    <property type="evidence" value="ECO:0007669"/>
    <property type="project" value="TreeGrafter"/>
</dbReference>